<organism evidence="2 3">
    <name type="scientific">Aquirufa echingensis</name>
    <dbReference type="NCBI Taxonomy" id="3096516"/>
    <lineage>
        <taxon>Bacteria</taxon>
        <taxon>Pseudomonadati</taxon>
        <taxon>Bacteroidota</taxon>
        <taxon>Cytophagia</taxon>
        <taxon>Cytophagales</taxon>
        <taxon>Flectobacillaceae</taxon>
        <taxon>Aquirufa</taxon>
    </lineage>
</organism>
<dbReference type="Proteomes" id="UP001598114">
    <property type="component" value="Unassembled WGS sequence"/>
</dbReference>
<dbReference type="EMBL" id="JBBKYA010000005">
    <property type="protein sequence ID" value="MFD3276588.1"/>
    <property type="molecule type" value="Genomic_DNA"/>
</dbReference>
<proteinExistence type="predicted"/>
<evidence type="ECO:0000313" key="3">
    <source>
        <dbReference type="Proteomes" id="UP001598114"/>
    </source>
</evidence>
<keyword evidence="1" id="KW-0732">Signal</keyword>
<feature type="signal peptide" evidence="1">
    <location>
        <begin position="1"/>
        <end position="22"/>
    </location>
</feature>
<protein>
    <submittedName>
        <fullName evidence="2">Uncharacterized protein</fullName>
    </submittedName>
</protein>
<comment type="caution">
    <text evidence="2">The sequence shown here is derived from an EMBL/GenBank/DDBJ whole genome shotgun (WGS) entry which is preliminary data.</text>
</comment>
<reference evidence="2 3" key="1">
    <citation type="submission" date="2024-03" db="EMBL/GenBank/DDBJ databases">
        <title>Aquirufa genome sequencing.</title>
        <authorList>
            <person name="Pitt A."/>
            <person name="Hahn M.W."/>
        </authorList>
    </citation>
    <scope>NUCLEOTIDE SEQUENCE [LARGE SCALE GENOMIC DNA]</scope>
    <source>
        <strain evidence="2 3">PLAD-142S6K</strain>
    </source>
</reference>
<accession>A0ABW6D699</accession>
<evidence type="ECO:0000256" key="1">
    <source>
        <dbReference type="SAM" id="SignalP"/>
    </source>
</evidence>
<keyword evidence="3" id="KW-1185">Reference proteome</keyword>
<feature type="chain" id="PRO_5045222845" evidence="1">
    <location>
        <begin position="23"/>
        <end position="117"/>
    </location>
</feature>
<evidence type="ECO:0000313" key="2">
    <source>
        <dbReference type="EMBL" id="MFD3276588.1"/>
    </source>
</evidence>
<gene>
    <name evidence="2" type="ORF">SKC38_10150</name>
</gene>
<sequence length="117" mass="13326">MRLLKLFILFVSVCFFTTVASAKQVFGLQEVASTNNQKQIKKTEPKELSFINLIFEESDNSEDEDDSDELSFFLLPLSSEFTYPQVGAIAVANAHLTYSKVNHNSTPLFIQFRNIRL</sequence>
<dbReference type="RefSeq" id="WP_377977034.1">
    <property type="nucleotide sequence ID" value="NZ_JBBKYA010000005.1"/>
</dbReference>
<name>A0ABW6D699_9BACT</name>